<evidence type="ECO:0000313" key="1">
    <source>
        <dbReference type="EMBL" id="RDI62430.1"/>
    </source>
</evidence>
<keyword evidence="2" id="KW-1185">Reference proteome</keyword>
<proteinExistence type="predicted"/>
<sequence length="70" mass="7752">MTNLFTWLRRLKDSWQTDGDDAACRERARDPLSHPALQRMTLEELADLPFDRGCPAAAPAPGLDGSLDTP</sequence>
<comment type="caution">
    <text evidence="1">The sequence shown here is derived from an EMBL/GenBank/DDBJ whole genome shotgun (WGS) entry which is preliminary data.</text>
</comment>
<protein>
    <submittedName>
        <fullName evidence="1">Uncharacterized protein</fullName>
    </submittedName>
</protein>
<name>A0A370HVU5_9HYPH</name>
<organism evidence="1 2">
    <name type="scientific">Microvirga subterranea</name>
    <dbReference type="NCBI Taxonomy" id="186651"/>
    <lineage>
        <taxon>Bacteria</taxon>
        <taxon>Pseudomonadati</taxon>
        <taxon>Pseudomonadota</taxon>
        <taxon>Alphaproteobacteria</taxon>
        <taxon>Hyphomicrobiales</taxon>
        <taxon>Methylobacteriaceae</taxon>
        <taxon>Microvirga</taxon>
    </lineage>
</organism>
<accession>A0A370HVU5</accession>
<dbReference type="RefSeq" id="WP_210210175.1">
    <property type="nucleotide sequence ID" value="NZ_QQBB01000001.1"/>
</dbReference>
<evidence type="ECO:0000313" key="2">
    <source>
        <dbReference type="Proteomes" id="UP000254925"/>
    </source>
</evidence>
<dbReference type="AlphaFoldDB" id="A0A370HVU5"/>
<gene>
    <name evidence="1" type="ORF">DES45_101700</name>
</gene>
<dbReference type="Proteomes" id="UP000254925">
    <property type="component" value="Unassembled WGS sequence"/>
</dbReference>
<reference evidence="1 2" key="1">
    <citation type="submission" date="2018-07" db="EMBL/GenBank/DDBJ databases">
        <title>Genomic Encyclopedia of Type Strains, Phase IV (KMG-IV): sequencing the most valuable type-strain genomes for metagenomic binning, comparative biology and taxonomic classification.</title>
        <authorList>
            <person name="Goeker M."/>
        </authorList>
    </citation>
    <scope>NUCLEOTIDE SEQUENCE [LARGE SCALE GENOMIC DNA]</scope>
    <source>
        <strain evidence="1 2">DSM 14364</strain>
    </source>
</reference>
<dbReference type="EMBL" id="QQBB01000001">
    <property type="protein sequence ID" value="RDI62430.1"/>
    <property type="molecule type" value="Genomic_DNA"/>
</dbReference>